<dbReference type="InterPro" id="IPR002624">
    <property type="entry name" value="DCK/DGK"/>
</dbReference>
<protein>
    <recommendedName>
        <fullName evidence="1">Deoxynucleoside kinase domain-containing protein</fullName>
    </recommendedName>
</protein>
<dbReference type="Pfam" id="PF01712">
    <property type="entry name" value="dNK"/>
    <property type="match status" value="1"/>
</dbReference>
<dbReference type="PANTHER" id="PTHR10513:SF35">
    <property type="entry name" value="DEOXYADENOSINE KINASE"/>
    <property type="match status" value="1"/>
</dbReference>
<evidence type="ECO:0000313" key="2">
    <source>
        <dbReference type="EMBL" id="QHT82051.1"/>
    </source>
</evidence>
<dbReference type="AlphaFoldDB" id="A0A6C0HMZ0"/>
<reference evidence="2" key="1">
    <citation type="journal article" date="2020" name="Nature">
        <title>Giant virus diversity and host interactions through global metagenomics.</title>
        <authorList>
            <person name="Schulz F."/>
            <person name="Roux S."/>
            <person name="Paez-Espino D."/>
            <person name="Jungbluth S."/>
            <person name="Walsh D.A."/>
            <person name="Denef V.J."/>
            <person name="McMahon K.D."/>
            <person name="Konstantinidis K.T."/>
            <person name="Eloe-Fadrosh E.A."/>
            <person name="Kyrpides N.C."/>
            <person name="Woyke T."/>
        </authorList>
    </citation>
    <scope>NUCLEOTIDE SEQUENCE</scope>
    <source>
        <strain evidence="2">GVMAG-M-3300023184-160</strain>
    </source>
</reference>
<evidence type="ECO:0000259" key="1">
    <source>
        <dbReference type="Pfam" id="PF01712"/>
    </source>
</evidence>
<organism evidence="2">
    <name type="scientific">viral metagenome</name>
    <dbReference type="NCBI Taxonomy" id="1070528"/>
    <lineage>
        <taxon>unclassified sequences</taxon>
        <taxon>metagenomes</taxon>
        <taxon>organismal metagenomes</taxon>
    </lineage>
</organism>
<dbReference type="GO" id="GO:0005524">
    <property type="term" value="F:ATP binding"/>
    <property type="evidence" value="ECO:0007669"/>
    <property type="project" value="InterPro"/>
</dbReference>
<dbReference type="EMBL" id="MN739994">
    <property type="protein sequence ID" value="QHT82051.1"/>
    <property type="molecule type" value="Genomic_DNA"/>
</dbReference>
<dbReference type="SUPFAM" id="SSF52540">
    <property type="entry name" value="P-loop containing nucleoside triphosphate hydrolases"/>
    <property type="match status" value="1"/>
</dbReference>
<accession>A0A6C0HMZ0</accession>
<dbReference type="GO" id="GO:0019136">
    <property type="term" value="F:deoxynucleoside kinase activity"/>
    <property type="evidence" value="ECO:0007669"/>
    <property type="project" value="InterPro"/>
</dbReference>
<dbReference type="InterPro" id="IPR027417">
    <property type="entry name" value="P-loop_NTPase"/>
</dbReference>
<dbReference type="GO" id="GO:0005737">
    <property type="term" value="C:cytoplasm"/>
    <property type="evidence" value="ECO:0007669"/>
    <property type="project" value="TreeGrafter"/>
</dbReference>
<dbReference type="PANTHER" id="PTHR10513">
    <property type="entry name" value="DEOXYNUCLEOSIDE KINASE"/>
    <property type="match status" value="1"/>
</dbReference>
<dbReference type="InterPro" id="IPR050566">
    <property type="entry name" value="Deoxyribonucleoside_kinase"/>
</dbReference>
<dbReference type="Gene3D" id="3.40.50.300">
    <property type="entry name" value="P-loop containing nucleotide triphosphate hydrolases"/>
    <property type="match status" value="1"/>
</dbReference>
<feature type="domain" description="Deoxynucleoside kinase" evidence="1">
    <location>
        <begin position="5"/>
        <end position="183"/>
    </location>
</feature>
<proteinExistence type="predicted"/>
<dbReference type="PIRSF" id="PIRSF000705">
    <property type="entry name" value="DNK"/>
    <property type="match status" value="1"/>
</dbReference>
<dbReference type="InterPro" id="IPR031314">
    <property type="entry name" value="DNK_dom"/>
</dbReference>
<sequence length="208" mass="24665">MARIFSIEGNIGTGKSTFLEMLKTHFKGREDVCFLQEPVDIWLNCKDAEGSVLDHYYKDQRAYGFKFQMLAYISRLSILRKALENPKTKFIICERCLFTDKHVFCKMLYDDGIIDEIGYKIYQMWFDEFNQYAHCTPVYLRCDPTVSYRRTLNRGREGETIPLAYLEKCHYYHEDWLKDAITVDANIEKVKTTQWIALFEQLIRVSDV</sequence>
<name>A0A6C0HMZ0_9ZZZZ</name>